<dbReference type="EC" id="6.3.2.13" evidence="7"/>
<dbReference type="NCBIfam" id="TIGR01085">
    <property type="entry name" value="murE"/>
    <property type="match status" value="1"/>
</dbReference>
<dbReference type="Pfam" id="PF08245">
    <property type="entry name" value="Mur_ligase_M"/>
    <property type="match status" value="1"/>
</dbReference>
<keyword evidence="5 7" id="KW-0131">Cell cycle</keyword>
<comment type="pathway">
    <text evidence="7 8">Cell wall biogenesis; peptidoglycan biosynthesis.</text>
</comment>
<evidence type="ECO:0000313" key="13">
    <source>
        <dbReference type="Proteomes" id="UP001501285"/>
    </source>
</evidence>
<feature type="binding site" evidence="7">
    <location>
        <position position="504"/>
    </location>
    <ligand>
        <name>meso-2,6-diaminopimelate</name>
        <dbReference type="ChEBI" id="CHEBI:57791"/>
    </ligand>
</feature>
<dbReference type="NCBIfam" id="NF001126">
    <property type="entry name" value="PRK00139.1-4"/>
    <property type="match status" value="1"/>
</dbReference>
<feature type="binding site" evidence="7">
    <location>
        <position position="208"/>
    </location>
    <ligand>
        <name>UDP-N-acetyl-alpha-D-muramoyl-L-alanyl-D-glutamate</name>
        <dbReference type="ChEBI" id="CHEBI:83900"/>
    </ligand>
</feature>
<keyword evidence="7" id="KW-0067">ATP-binding</keyword>
<dbReference type="Gene3D" id="3.40.1190.10">
    <property type="entry name" value="Mur-like, catalytic domain"/>
    <property type="match status" value="1"/>
</dbReference>
<keyword evidence="6 7" id="KW-0961">Cell wall biogenesis/degradation</keyword>
<dbReference type="InterPro" id="IPR005761">
    <property type="entry name" value="UDP-N-AcMur-Glu-dNH2Pim_ligase"/>
</dbReference>
<evidence type="ECO:0000259" key="10">
    <source>
        <dbReference type="Pfam" id="PF02875"/>
    </source>
</evidence>
<comment type="cofactor">
    <cofactor evidence="7">
        <name>Mg(2+)</name>
        <dbReference type="ChEBI" id="CHEBI:18420"/>
    </cofactor>
</comment>
<dbReference type="InterPro" id="IPR000713">
    <property type="entry name" value="Mur_ligase_N"/>
</dbReference>
<comment type="caution">
    <text evidence="7">Lacks conserved residue(s) required for the propagation of feature annotation.</text>
</comment>
<dbReference type="SUPFAM" id="SSF53623">
    <property type="entry name" value="MurD-like peptide ligases, catalytic domain"/>
    <property type="match status" value="1"/>
</dbReference>
<keyword evidence="4 7" id="KW-0573">Peptidoglycan synthesis</keyword>
<comment type="catalytic activity">
    <reaction evidence="7">
        <text>UDP-N-acetyl-alpha-D-muramoyl-L-alanyl-D-glutamate + meso-2,6-diaminopimelate + ATP = UDP-N-acetyl-alpha-D-muramoyl-L-alanyl-gamma-D-glutamyl-meso-2,6-diaminopimelate + ADP + phosphate + H(+)</text>
        <dbReference type="Rhea" id="RHEA:23676"/>
        <dbReference type="ChEBI" id="CHEBI:15378"/>
        <dbReference type="ChEBI" id="CHEBI:30616"/>
        <dbReference type="ChEBI" id="CHEBI:43474"/>
        <dbReference type="ChEBI" id="CHEBI:57791"/>
        <dbReference type="ChEBI" id="CHEBI:83900"/>
        <dbReference type="ChEBI" id="CHEBI:83905"/>
        <dbReference type="ChEBI" id="CHEBI:456216"/>
        <dbReference type="EC" id="6.3.2.13"/>
    </reaction>
</comment>
<feature type="binding site" evidence="7">
    <location>
        <position position="216"/>
    </location>
    <ligand>
        <name>UDP-N-acetyl-alpha-D-muramoyl-L-alanyl-D-glutamate</name>
        <dbReference type="ChEBI" id="CHEBI:83900"/>
    </ligand>
</feature>
<dbReference type="SUPFAM" id="SSF63418">
    <property type="entry name" value="MurE/MurF N-terminal domain"/>
    <property type="match status" value="1"/>
</dbReference>
<organism evidence="12 13">
    <name type="scientific">Terrabacter terrae</name>
    <dbReference type="NCBI Taxonomy" id="318434"/>
    <lineage>
        <taxon>Bacteria</taxon>
        <taxon>Bacillati</taxon>
        <taxon>Actinomycetota</taxon>
        <taxon>Actinomycetes</taxon>
        <taxon>Micrococcales</taxon>
        <taxon>Intrasporangiaceae</taxon>
        <taxon>Terrabacter</taxon>
    </lineage>
</organism>
<accession>A0ABP5FD92</accession>
<feature type="binding site" evidence="7">
    <location>
        <position position="508"/>
    </location>
    <ligand>
        <name>meso-2,6-diaminopimelate</name>
        <dbReference type="ChEBI" id="CHEBI:57791"/>
    </ligand>
</feature>
<dbReference type="InterPro" id="IPR035911">
    <property type="entry name" value="MurE/MurF_N"/>
</dbReference>
<dbReference type="InterPro" id="IPR004101">
    <property type="entry name" value="Mur_ligase_C"/>
</dbReference>
<feature type="domain" description="Mur ligase central" evidence="11">
    <location>
        <begin position="137"/>
        <end position="340"/>
    </location>
</feature>
<name>A0ABP5FD92_9MICO</name>
<keyword evidence="13" id="KW-1185">Reference proteome</keyword>
<dbReference type="HAMAP" id="MF_00208">
    <property type="entry name" value="MurE"/>
    <property type="match status" value="1"/>
</dbReference>
<dbReference type="Pfam" id="PF01225">
    <property type="entry name" value="Mur_ligase"/>
    <property type="match status" value="1"/>
</dbReference>
<feature type="binding site" evidence="7">
    <location>
        <position position="414"/>
    </location>
    <ligand>
        <name>meso-2,6-diaminopimelate</name>
        <dbReference type="ChEBI" id="CHEBI:57791"/>
    </ligand>
</feature>
<evidence type="ECO:0000259" key="11">
    <source>
        <dbReference type="Pfam" id="PF08245"/>
    </source>
</evidence>
<comment type="similarity">
    <text evidence="1 7">Belongs to the MurCDEF family. MurE subfamily.</text>
</comment>
<dbReference type="SUPFAM" id="SSF53244">
    <property type="entry name" value="MurD-like peptide ligases, peptide-binding domain"/>
    <property type="match status" value="1"/>
</dbReference>
<evidence type="ECO:0000256" key="8">
    <source>
        <dbReference type="RuleBase" id="RU004135"/>
    </source>
</evidence>
<feature type="binding site" evidence="7">
    <location>
        <begin position="438"/>
        <end position="441"/>
    </location>
    <ligand>
        <name>meso-2,6-diaminopimelate</name>
        <dbReference type="ChEBI" id="CHEBI:57791"/>
    </ligand>
</feature>
<dbReference type="GO" id="GO:0016874">
    <property type="term" value="F:ligase activity"/>
    <property type="evidence" value="ECO:0007669"/>
    <property type="project" value="UniProtKB-KW"/>
</dbReference>
<keyword evidence="7" id="KW-0547">Nucleotide-binding</keyword>
<evidence type="ECO:0000256" key="4">
    <source>
        <dbReference type="ARBA" id="ARBA00022984"/>
    </source>
</evidence>
<comment type="caution">
    <text evidence="12">The sequence shown here is derived from an EMBL/GenBank/DDBJ whole genome shotgun (WGS) entry which is preliminary data.</text>
</comment>
<dbReference type="Gene3D" id="3.90.190.20">
    <property type="entry name" value="Mur ligase, C-terminal domain"/>
    <property type="match status" value="1"/>
</dbReference>
<dbReference type="InterPro" id="IPR036565">
    <property type="entry name" value="Mur-like_cat_sf"/>
</dbReference>
<comment type="PTM">
    <text evidence="7">Carboxylation is probably crucial for Mg(2+) binding and, consequently, for the gamma-phosphate positioning of ATP.</text>
</comment>
<dbReference type="InterPro" id="IPR013221">
    <property type="entry name" value="Mur_ligase_cen"/>
</dbReference>
<comment type="subcellular location">
    <subcellularLocation>
        <location evidence="7 8">Cytoplasm</location>
    </subcellularLocation>
</comment>
<dbReference type="InterPro" id="IPR036615">
    <property type="entry name" value="Mur_ligase_C_dom_sf"/>
</dbReference>
<keyword evidence="7" id="KW-0963">Cytoplasm</keyword>
<evidence type="ECO:0000256" key="1">
    <source>
        <dbReference type="ARBA" id="ARBA00005898"/>
    </source>
</evidence>
<evidence type="ECO:0000256" key="5">
    <source>
        <dbReference type="ARBA" id="ARBA00023306"/>
    </source>
</evidence>
<evidence type="ECO:0000313" key="12">
    <source>
        <dbReference type="EMBL" id="GAA2023817.1"/>
    </source>
</evidence>
<evidence type="ECO:0000256" key="3">
    <source>
        <dbReference type="ARBA" id="ARBA00022960"/>
    </source>
</evidence>
<evidence type="ECO:0000259" key="9">
    <source>
        <dbReference type="Pfam" id="PF01225"/>
    </source>
</evidence>
<feature type="domain" description="Mur ligase C-terminal" evidence="10">
    <location>
        <begin position="363"/>
        <end position="506"/>
    </location>
</feature>
<keyword evidence="7 12" id="KW-0436">Ligase</keyword>
<keyword evidence="2 7" id="KW-0132">Cell division</keyword>
<dbReference type="Pfam" id="PF02875">
    <property type="entry name" value="Mur_ligase_C"/>
    <property type="match status" value="1"/>
</dbReference>
<evidence type="ECO:0000256" key="6">
    <source>
        <dbReference type="ARBA" id="ARBA00023316"/>
    </source>
</evidence>
<dbReference type="Proteomes" id="UP001501285">
    <property type="component" value="Unassembled WGS sequence"/>
</dbReference>
<dbReference type="NCBIfam" id="NF001124">
    <property type="entry name" value="PRK00139.1-2"/>
    <property type="match status" value="1"/>
</dbReference>
<feature type="short sequence motif" description="Meso-diaminopimelate recognition motif" evidence="7">
    <location>
        <begin position="438"/>
        <end position="441"/>
    </location>
</feature>
<dbReference type="PANTHER" id="PTHR23135:SF4">
    <property type="entry name" value="UDP-N-ACETYLMURAMOYL-L-ALANYL-D-GLUTAMATE--2,6-DIAMINOPIMELATE LIGASE MURE HOMOLOG, CHLOROPLASTIC"/>
    <property type="match status" value="1"/>
</dbReference>
<sequence>MRLRDLTSWTGEGTRVLVTDPAGPAHAHSDHLSDVLVTGVTLDSRAVLPGDLYAALPGFNLHGAHFAESAVAAGAVALLTDAAGWAQLSEPGRTRAVARARIASVPVLVADDPRAVLGDLAAHVYGDPSRDLTMIGVTGTNGKTTTAYLVESALRAHGQRTGLIGTVETRIGDERIESVRTTPEATDLHALLALMRERGLDACVMEVSSHALQLHRVDGVVYDVALFTNLSQDHLDFHPSMDDYFAAKASLFTPRRARRAVVCVDDEWGRRLAREATVPTTTLATTPGDADTPHTADWVVEGGTAGAFSLRHSSGSVEMSLVSHLPGDFNVANTALAALALLSLGLEAADVEAAMAVAPEVPGRMEVVSPGGHEGPRCIVDFAHTPDAVDAALAALRPSTPGRLIAVLGAGGDRDRGKRPAMGAAAARQADVVVVTDDNPRSEDPAEIRAAVVAGAREEVGSGSARAREIIDGGRRSNAIAEAIALSVVTAGKDRPVDTVVVLGKGHEKGQEIHGVKHPFDDRDAVRAALAAVSSTTDVEVTS</sequence>
<evidence type="ECO:0000256" key="2">
    <source>
        <dbReference type="ARBA" id="ARBA00022618"/>
    </source>
</evidence>
<feature type="domain" description="Mur ligase N-terminal catalytic" evidence="9">
    <location>
        <begin position="37"/>
        <end position="125"/>
    </location>
</feature>
<feature type="binding site" evidence="7">
    <location>
        <position position="44"/>
    </location>
    <ligand>
        <name>UDP-N-acetyl-alpha-D-muramoyl-L-alanyl-D-glutamate</name>
        <dbReference type="ChEBI" id="CHEBI:83900"/>
    </ligand>
</feature>
<gene>
    <name evidence="7" type="primary">murE</name>
    <name evidence="12" type="ORF">GCM10009740_11470</name>
</gene>
<dbReference type="Gene3D" id="3.40.1390.10">
    <property type="entry name" value="MurE/MurF, N-terminal domain"/>
    <property type="match status" value="1"/>
</dbReference>
<keyword evidence="7" id="KW-0460">Magnesium</keyword>
<dbReference type="PANTHER" id="PTHR23135">
    <property type="entry name" value="MUR LIGASE FAMILY MEMBER"/>
    <property type="match status" value="1"/>
</dbReference>
<dbReference type="EMBL" id="BAAANB010000003">
    <property type="protein sequence ID" value="GAA2023817.1"/>
    <property type="molecule type" value="Genomic_DNA"/>
</dbReference>
<feature type="binding site" evidence="7">
    <location>
        <position position="42"/>
    </location>
    <ligand>
        <name>UDP-N-acetyl-alpha-D-muramoyl-L-alanyl-D-glutamate</name>
        <dbReference type="ChEBI" id="CHEBI:83900"/>
    </ligand>
</feature>
<feature type="modified residue" description="N6-carboxylysine" evidence="7">
    <location>
        <position position="248"/>
    </location>
</feature>
<feature type="binding site" evidence="7">
    <location>
        <begin position="181"/>
        <end position="182"/>
    </location>
    <ligand>
        <name>UDP-N-acetyl-alpha-D-muramoyl-L-alanyl-D-glutamate</name>
        <dbReference type="ChEBI" id="CHEBI:83900"/>
    </ligand>
</feature>
<protein>
    <recommendedName>
        <fullName evidence="7">UDP-N-acetylmuramoyl-L-alanyl-D-glutamate--2,6-diaminopimelate ligase</fullName>
        <ecNumber evidence="7">6.3.2.13</ecNumber>
    </recommendedName>
    <alternativeName>
        <fullName evidence="7">Meso-A2pm-adding enzyme</fullName>
    </alternativeName>
    <alternativeName>
        <fullName evidence="7">Meso-diaminopimelate-adding enzyme</fullName>
    </alternativeName>
    <alternativeName>
        <fullName evidence="7">UDP-MurNAc-L-Ala-D-Glu:meso-diaminopimelate ligase</fullName>
    </alternativeName>
    <alternativeName>
        <fullName evidence="7">UDP-MurNAc-tripeptide synthetase</fullName>
    </alternativeName>
    <alternativeName>
        <fullName evidence="7">UDP-N-acetylmuramyl-tripeptide synthetase</fullName>
    </alternativeName>
</protein>
<evidence type="ECO:0000256" key="7">
    <source>
        <dbReference type="HAMAP-Rule" id="MF_00208"/>
    </source>
</evidence>
<reference evidence="13" key="1">
    <citation type="journal article" date="2019" name="Int. J. Syst. Evol. Microbiol.">
        <title>The Global Catalogue of Microorganisms (GCM) 10K type strain sequencing project: providing services to taxonomists for standard genome sequencing and annotation.</title>
        <authorList>
            <consortium name="The Broad Institute Genomics Platform"/>
            <consortium name="The Broad Institute Genome Sequencing Center for Infectious Disease"/>
            <person name="Wu L."/>
            <person name="Ma J."/>
        </authorList>
    </citation>
    <scope>NUCLEOTIDE SEQUENCE [LARGE SCALE GENOMIC DNA]</scope>
    <source>
        <strain evidence="13">JCM 14283</strain>
    </source>
</reference>
<comment type="function">
    <text evidence="7">Catalyzes the addition of meso-diaminopimelic acid to the nucleotide precursor UDP-N-acetylmuramoyl-L-alanyl-D-glutamate (UMAG) in the biosynthesis of bacterial cell-wall peptidoglycan.</text>
</comment>
<feature type="binding site" evidence="7">
    <location>
        <begin position="139"/>
        <end position="145"/>
    </location>
    <ligand>
        <name>ATP</name>
        <dbReference type="ChEBI" id="CHEBI:30616"/>
    </ligand>
</feature>
<keyword evidence="3 7" id="KW-0133">Cell shape</keyword>
<proteinExistence type="inferred from homology"/>